<feature type="region of interest" description="Disordered" evidence="1">
    <location>
        <begin position="1"/>
        <end position="27"/>
    </location>
</feature>
<protein>
    <submittedName>
        <fullName evidence="2">Uncharacterized protein</fullName>
    </submittedName>
</protein>
<evidence type="ECO:0000313" key="3">
    <source>
        <dbReference type="Proteomes" id="UP001497382"/>
    </source>
</evidence>
<reference evidence="2 3" key="1">
    <citation type="submission" date="2024-04" db="EMBL/GenBank/DDBJ databases">
        <authorList>
            <person name="Rising A."/>
            <person name="Reimegard J."/>
            <person name="Sonavane S."/>
            <person name="Akerstrom W."/>
            <person name="Nylinder S."/>
            <person name="Hedman E."/>
            <person name="Kallberg Y."/>
        </authorList>
    </citation>
    <scope>NUCLEOTIDE SEQUENCE [LARGE SCALE GENOMIC DNA]</scope>
</reference>
<accession>A0AAV1ZLS6</accession>
<evidence type="ECO:0000256" key="1">
    <source>
        <dbReference type="SAM" id="MobiDB-lite"/>
    </source>
</evidence>
<comment type="caution">
    <text evidence="2">The sequence shown here is derived from an EMBL/GenBank/DDBJ whole genome shotgun (WGS) entry which is preliminary data.</text>
</comment>
<proteinExistence type="predicted"/>
<gene>
    <name evidence="2" type="ORF">LARSCL_LOCUS5718</name>
</gene>
<name>A0AAV1ZLS6_9ARAC</name>
<keyword evidence="3" id="KW-1185">Reference proteome</keyword>
<dbReference type="EMBL" id="CAXIEN010000053">
    <property type="protein sequence ID" value="CAL1271239.1"/>
    <property type="molecule type" value="Genomic_DNA"/>
</dbReference>
<sequence length="96" mass="10286">MTLHPVGEPPVSNVPAKAPVKRKSTDEPAIQVKKQVIATATIKNVSQDKIRALNGVISQPTNKSADMTLNMLNAMEPEVDVEGLSNKLDYDSSDAS</sequence>
<dbReference type="Proteomes" id="UP001497382">
    <property type="component" value="Unassembled WGS sequence"/>
</dbReference>
<organism evidence="2 3">
    <name type="scientific">Larinioides sclopetarius</name>
    <dbReference type="NCBI Taxonomy" id="280406"/>
    <lineage>
        <taxon>Eukaryota</taxon>
        <taxon>Metazoa</taxon>
        <taxon>Ecdysozoa</taxon>
        <taxon>Arthropoda</taxon>
        <taxon>Chelicerata</taxon>
        <taxon>Arachnida</taxon>
        <taxon>Araneae</taxon>
        <taxon>Araneomorphae</taxon>
        <taxon>Entelegynae</taxon>
        <taxon>Araneoidea</taxon>
        <taxon>Araneidae</taxon>
        <taxon>Larinioides</taxon>
    </lineage>
</organism>
<dbReference type="AlphaFoldDB" id="A0AAV1ZLS6"/>
<evidence type="ECO:0000313" key="2">
    <source>
        <dbReference type="EMBL" id="CAL1271239.1"/>
    </source>
</evidence>